<evidence type="ECO:0000259" key="6">
    <source>
        <dbReference type="PROSITE" id="PS50043"/>
    </source>
</evidence>
<dbReference type="InterPro" id="IPR016032">
    <property type="entry name" value="Sig_transdc_resp-reg_C-effctor"/>
</dbReference>
<dbReference type="Gene3D" id="3.40.50.2300">
    <property type="match status" value="1"/>
</dbReference>
<dbReference type="SMART" id="SM00448">
    <property type="entry name" value="REC"/>
    <property type="match status" value="1"/>
</dbReference>
<dbReference type="InterPro" id="IPR000792">
    <property type="entry name" value="Tscrpt_reg_LuxR_C"/>
</dbReference>
<dbReference type="SMART" id="SM00421">
    <property type="entry name" value="HTH_LUXR"/>
    <property type="match status" value="1"/>
</dbReference>
<dbReference type="CDD" id="cd17535">
    <property type="entry name" value="REC_NarL-like"/>
    <property type="match status" value="1"/>
</dbReference>
<dbReference type="Pfam" id="PF00196">
    <property type="entry name" value="GerE"/>
    <property type="match status" value="1"/>
</dbReference>
<proteinExistence type="predicted"/>
<evidence type="ECO:0000256" key="1">
    <source>
        <dbReference type="ARBA" id="ARBA00018672"/>
    </source>
</evidence>
<comment type="caution">
    <text evidence="8">The sequence shown here is derived from an EMBL/GenBank/DDBJ whole genome shotgun (WGS) entry which is preliminary data.</text>
</comment>
<dbReference type="Proteomes" id="UP001169242">
    <property type="component" value="Unassembled WGS sequence"/>
</dbReference>
<name>A0AA42DQZ5_9FIRM</name>
<dbReference type="InterPro" id="IPR011006">
    <property type="entry name" value="CheY-like_superfamily"/>
</dbReference>
<dbReference type="InterPro" id="IPR051015">
    <property type="entry name" value="EvgA-like"/>
</dbReference>
<keyword evidence="2 5" id="KW-0597">Phosphoprotein</keyword>
<dbReference type="InterPro" id="IPR058245">
    <property type="entry name" value="NreC/VraR/RcsB-like_REC"/>
</dbReference>
<comment type="function">
    <text evidence="4">May play the central regulatory role in sporulation. It may be an element of the effector pathway responsible for the activation of sporulation genes in response to nutritional stress. Spo0A may act in concert with spo0H (a sigma factor) to control the expression of some genes that are critical to the sporulation process.</text>
</comment>
<dbReference type="RefSeq" id="WP_271013041.1">
    <property type="nucleotide sequence ID" value="NZ_JAQIFT010000061.1"/>
</dbReference>
<dbReference type="Pfam" id="PF00072">
    <property type="entry name" value="Response_reg"/>
    <property type="match status" value="1"/>
</dbReference>
<feature type="domain" description="Response regulatory" evidence="7">
    <location>
        <begin position="2"/>
        <end position="118"/>
    </location>
</feature>
<evidence type="ECO:0000313" key="8">
    <source>
        <dbReference type="EMBL" id="MDA3733152.1"/>
    </source>
</evidence>
<keyword evidence="9" id="KW-1185">Reference proteome</keyword>
<dbReference type="SUPFAM" id="SSF52172">
    <property type="entry name" value="CheY-like"/>
    <property type="match status" value="1"/>
</dbReference>
<dbReference type="AlphaFoldDB" id="A0AA42DQZ5"/>
<feature type="modified residue" description="4-aspartylphosphate" evidence="5">
    <location>
        <position position="53"/>
    </location>
</feature>
<feature type="domain" description="HTH luxR-type" evidence="6">
    <location>
        <begin position="137"/>
        <end position="202"/>
    </location>
</feature>
<dbReference type="PRINTS" id="PR00038">
    <property type="entry name" value="HTHLUXR"/>
</dbReference>
<dbReference type="PROSITE" id="PS50043">
    <property type="entry name" value="HTH_LUXR_2"/>
    <property type="match status" value="1"/>
</dbReference>
<dbReference type="GO" id="GO:0003677">
    <property type="term" value="F:DNA binding"/>
    <property type="evidence" value="ECO:0007669"/>
    <property type="project" value="UniProtKB-KW"/>
</dbReference>
<dbReference type="GO" id="GO:0006355">
    <property type="term" value="P:regulation of DNA-templated transcription"/>
    <property type="evidence" value="ECO:0007669"/>
    <property type="project" value="InterPro"/>
</dbReference>
<accession>A0AA42DQZ5</accession>
<organism evidence="8 9">
    <name type="scientific">Holtiella tumoricola</name>
    <dbReference type="NCBI Taxonomy" id="3018743"/>
    <lineage>
        <taxon>Bacteria</taxon>
        <taxon>Bacillati</taxon>
        <taxon>Bacillota</taxon>
        <taxon>Clostridia</taxon>
        <taxon>Lachnospirales</taxon>
        <taxon>Cellulosilyticaceae</taxon>
        <taxon>Holtiella</taxon>
    </lineage>
</organism>
<keyword evidence="3" id="KW-0238">DNA-binding</keyword>
<reference evidence="8" key="1">
    <citation type="journal article" date="2023" name="Int. J. Syst. Evol. Microbiol.">
        <title>&lt;i&gt;Holtiella tumoricola&lt;/i&gt; gen. nov. sp. nov., isolated from a human clinical sample.</title>
        <authorList>
            <person name="Allen-Vercoe E."/>
            <person name="Daigneault M.C."/>
            <person name="Vancuren S.J."/>
            <person name="Cochrane K."/>
            <person name="O'Neal L.L."/>
            <person name="Sankaranarayanan K."/>
            <person name="Lawson P.A."/>
        </authorList>
    </citation>
    <scope>NUCLEOTIDE SEQUENCE</scope>
    <source>
        <strain evidence="8">CC70A</strain>
    </source>
</reference>
<dbReference type="EMBL" id="JAQIFT010000061">
    <property type="protein sequence ID" value="MDA3733152.1"/>
    <property type="molecule type" value="Genomic_DNA"/>
</dbReference>
<dbReference type="GO" id="GO:0000160">
    <property type="term" value="P:phosphorelay signal transduction system"/>
    <property type="evidence" value="ECO:0007669"/>
    <property type="project" value="InterPro"/>
</dbReference>
<evidence type="ECO:0000259" key="7">
    <source>
        <dbReference type="PROSITE" id="PS50110"/>
    </source>
</evidence>
<gene>
    <name evidence="8" type="ORF">PBV87_16875</name>
</gene>
<dbReference type="PROSITE" id="PS50110">
    <property type="entry name" value="RESPONSE_REGULATORY"/>
    <property type="match status" value="1"/>
</dbReference>
<sequence length="208" mass="23744">MRLLVVDDHDIVRKGLIVMLKEEKEFEYIQEASNAEEARKVLAIDTPDIALVDVNLNGQNGLDLIAEVSQKNLPTKFIVFTSSSRKGDYIRAKELNVDGYILKDSNVEDIIYAIKAVGRGRRFYDAEVTQDRQPTERSMLLESLTDREKEIFIEIGRGLSNAQIAEKLYITENTVKKHISSLLSKLGVSRRTEVALYATKLWRRKDDL</sequence>
<evidence type="ECO:0000256" key="2">
    <source>
        <dbReference type="ARBA" id="ARBA00022553"/>
    </source>
</evidence>
<evidence type="ECO:0000313" key="9">
    <source>
        <dbReference type="Proteomes" id="UP001169242"/>
    </source>
</evidence>
<dbReference type="PANTHER" id="PTHR45566:SF2">
    <property type="entry name" value="NARL SUBFAMILY"/>
    <property type="match status" value="1"/>
</dbReference>
<dbReference type="PROSITE" id="PS00622">
    <property type="entry name" value="HTH_LUXR_1"/>
    <property type="match status" value="1"/>
</dbReference>
<evidence type="ECO:0000256" key="5">
    <source>
        <dbReference type="PROSITE-ProRule" id="PRU00169"/>
    </source>
</evidence>
<dbReference type="CDD" id="cd06170">
    <property type="entry name" value="LuxR_C_like"/>
    <property type="match status" value="1"/>
</dbReference>
<evidence type="ECO:0000256" key="4">
    <source>
        <dbReference type="ARBA" id="ARBA00024867"/>
    </source>
</evidence>
<dbReference type="SUPFAM" id="SSF46894">
    <property type="entry name" value="C-terminal effector domain of the bipartite response regulators"/>
    <property type="match status" value="1"/>
</dbReference>
<dbReference type="InterPro" id="IPR001789">
    <property type="entry name" value="Sig_transdc_resp-reg_receiver"/>
</dbReference>
<evidence type="ECO:0000256" key="3">
    <source>
        <dbReference type="ARBA" id="ARBA00023125"/>
    </source>
</evidence>
<dbReference type="PANTHER" id="PTHR45566">
    <property type="entry name" value="HTH-TYPE TRANSCRIPTIONAL REGULATOR YHJB-RELATED"/>
    <property type="match status" value="1"/>
</dbReference>
<protein>
    <recommendedName>
        <fullName evidence="1">Stage 0 sporulation protein A homolog</fullName>
    </recommendedName>
</protein>